<dbReference type="AlphaFoldDB" id="A0A2M9CQ35"/>
<comment type="caution">
    <text evidence="9">The sequence shown here is derived from an EMBL/GenBank/DDBJ whole genome shotgun (WGS) entry which is preliminary data.</text>
</comment>
<dbReference type="OrthoDB" id="3396203at2"/>
<dbReference type="Proteomes" id="UP000231693">
    <property type="component" value="Unassembled WGS sequence"/>
</dbReference>
<sequence length="144" mass="15591">MARVTTEPHAPTPALDATTANGAVPTDGVASLDNAQAPARDRSLLVRTFHVVAIAEAVSWAGLLVGMFFKWILETTEVGVSVMGPVHGAMFMFYALLAVLVAVRLRWSVGTTLLALVAAVPPFCTLVFDVWARRTGRFARRERR</sequence>
<dbReference type="NCBIfam" id="TIGR03954">
    <property type="entry name" value="integ_memb_HG"/>
    <property type="match status" value="1"/>
</dbReference>
<evidence type="ECO:0000256" key="4">
    <source>
        <dbReference type="ARBA" id="ARBA00022989"/>
    </source>
</evidence>
<evidence type="ECO:0000256" key="1">
    <source>
        <dbReference type="ARBA" id="ARBA00004651"/>
    </source>
</evidence>
<keyword evidence="4 7" id="KW-1133">Transmembrane helix</keyword>
<evidence type="ECO:0000313" key="9">
    <source>
        <dbReference type="EMBL" id="PJJ74033.1"/>
    </source>
</evidence>
<reference evidence="9 10" key="1">
    <citation type="submission" date="2017-11" db="EMBL/GenBank/DDBJ databases">
        <title>Genomic Encyclopedia of Archaeal and Bacterial Type Strains, Phase II (KMG-II): From Individual Species to Whole Genera.</title>
        <authorList>
            <person name="Goeker M."/>
        </authorList>
    </citation>
    <scope>NUCLEOTIDE SEQUENCE [LARGE SCALE GENOMIC DNA]</scope>
    <source>
        <strain evidence="9 10">DSM 25478</strain>
    </source>
</reference>
<feature type="transmembrane region" description="Helical" evidence="7">
    <location>
        <begin position="113"/>
        <end position="132"/>
    </location>
</feature>
<evidence type="ECO:0000256" key="2">
    <source>
        <dbReference type="ARBA" id="ARBA00022475"/>
    </source>
</evidence>
<dbReference type="EMBL" id="PGFE01000002">
    <property type="protein sequence ID" value="PJJ74033.1"/>
    <property type="molecule type" value="Genomic_DNA"/>
</dbReference>
<dbReference type="Pfam" id="PF12823">
    <property type="entry name" value="DUF3817"/>
    <property type="match status" value="1"/>
</dbReference>
<dbReference type="InterPro" id="IPR023845">
    <property type="entry name" value="DUF3817_TM"/>
</dbReference>
<feature type="transmembrane region" description="Helical" evidence="7">
    <location>
        <begin position="85"/>
        <end position="107"/>
    </location>
</feature>
<keyword evidence="5 7" id="KW-0472">Membrane</keyword>
<gene>
    <name evidence="9" type="ORF">CLV28_1522</name>
</gene>
<proteinExistence type="predicted"/>
<dbReference type="GO" id="GO:0005886">
    <property type="term" value="C:plasma membrane"/>
    <property type="evidence" value="ECO:0007669"/>
    <property type="project" value="UniProtKB-SubCell"/>
</dbReference>
<evidence type="ECO:0000259" key="8">
    <source>
        <dbReference type="Pfam" id="PF12823"/>
    </source>
</evidence>
<keyword evidence="3 7" id="KW-0812">Transmembrane</keyword>
<organism evidence="9 10">
    <name type="scientific">Sediminihabitans luteus</name>
    <dbReference type="NCBI Taxonomy" id="1138585"/>
    <lineage>
        <taxon>Bacteria</taxon>
        <taxon>Bacillati</taxon>
        <taxon>Actinomycetota</taxon>
        <taxon>Actinomycetes</taxon>
        <taxon>Micrococcales</taxon>
        <taxon>Cellulomonadaceae</taxon>
        <taxon>Sediminihabitans</taxon>
    </lineage>
</organism>
<feature type="transmembrane region" description="Helical" evidence="7">
    <location>
        <begin position="49"/>
        <end position="73"/>
    </location>
</feature>
<comment type="subcellular location">
    <subcellularLocation>
        <location evidence="1">Cell membrane</location>
        <topology evidence="1">Multi-pass membrane protein</topology>
    </subcellularLocation>
</comment>
<dbReference type="PANTHER" id="PTHR40077">
    <property type="entry name" value="MEMBRANE PROTEIN-RELATED"/>
    <property type="match status" value="1"/>
</dbReference>
<accession>A0A2M9CQ35</accession>
<evidence type="ECO:0000256" key="7">
    <source>
        <dbReference type="SAM" id="Phobius"/>
    </source>
</evidence>
<keyword evidence="2" id="KW-1003">Cell membrane</keyword>
<feature type="domain" description="DUF3817" evidence="8">
    <location>
        <begin position="47"/>
        <end position="134"/>
    </location>
</feature>
<evidence type="ECO:0000256" key="3">
    <source>
        <dbReference type="ARBA" id="ARBA00022692"/>
    </source>
</evidence>
<evidence type="ECO:0000313" key="10">
    <source>
        <dbReference type="Proteomes" id="UP000231693"/>
    </source>
</evidence>
<evidence type="ECO:0000256" key="6">
    <source>
        <dbReference type="SAM" id="MobiDB-lite"/>
    </source>
</evidence>
<protein>
    <submittedName>
        <fullName evidence="9">Integral membrane protein</fullName>
    </submittedName>
</protein>
<name>A0A2M9CQ35_9CELL</name>
<feature type="region of interest" description="Disordered" evidence="6">
    <location>
        <begin position="1"/>
        <end position="22"/>
    </location>
</feature>
<dbReference type="PANTHER" id="PTHR40077:SF1">
    <property type="entry name" value="MEMBRANE PROTEIN"/>
    <property type="match status" value="1"/>
</dbReference>
<evidence type="ECO:0000256" key="5">
    <source>
        <dbReference type="ARBA" id="ARBA00023136"/>
    </source>
</evidence>
<keyword evidence="10" id="KW-1185">Reference proteome</keyword>